<evidence type="ECO:0000256" key="3">
    <source>
        <dbReference type="ARBA" id="ARBA00022692"/>
    </source>
</evidence>
<keyword evidence="6" id="KW-0769">Symport</keyword>
<evidence type="ECO:0000313" key="8">
    <source>
        <dbReference type="EMBL" id="GFR71829.1"/>
    </source>
</evidence>
<dbReference type="PANTHER" id="PTHR11958">
    <property type="entry name" value="SODIUM/DICARBOXYLATE SYMPORTER-RELATED"/>
    <property type="match status" value="1"/>
</dbReference>
<dbReference type="PRINTS" id="PR00173">
    <property type="entry name" value="EDTRNSPORT"/>
</dbReference>
<dbReference type="Pfam" id="PF00375">
    <property type="entry name" value="SDF"/>
    <property type="match status" value="1"/>
</dbReference>
<organism evidence="8 9">
    <name type="scientific">Elysia marginata</name>
    <dbReference type="NCBI Taxonomy" id="1093978"/>
    <lineage>
        <taxon>Eukaryota</taxon>
        <taxon>Metazoa</taxon>
        <taxon>Spiralia</taxon>
        <taxon>Lophotrochozoa</taxon>
        <taxon>Mollusca</taxon>
        <taxon>Gastropoda</taxon>
        <taxon>Heterobranchia</taxon>
        <taxon>Euthyneura</taxon>
        <taxon>Panpulmonata</taxon>
        <taxon>Sacoglossa</taxon>
        <taxon>Placobranchoidea</taxon>
        <taxon>Plakobranchidae</taxon>
        <taxon>Elysia</taxon>
    </lineage>
</organism>
<keyword evidence="4 6" id="KW-1133">Transmembrane helix</keyword>
<comment type="similarity">
    <text evidence="6">Belongs to the dicarboxylate/amino acid:cation symporter (DAACS) (TC 2.A.23) family.</text>
</comment>
<dbReference type="InterPro" id="IPR001991">
    <property type="entry name" value="Na-dicarboxylate_symporter"/>
</dbReference>
<feature type="transmembrane region" description="Helical" evidence="6">
    <location>
        <begin position="37"/>
        <end position="56"/>
    </location>
</feature>
<dbReference type="PANTHER" id="PTHR11958:SF63">
    <property type="entry name" value="AMINO ACID TRANSPORTER"/>
    <property type="match status" value="1"/>
</dbReference>
<dbReference type="Gene3D" id="1.10.3860.10">
    <property type="entry name" value="Sodium:dicarboxylate symporter"/>
    <property type="match status" value="1"/>
</dbReference>
<feature type="transmembrane region" description="Helical" evidence="6">
    <location>
        <begin position="110"/>
        <end position="134"/>
    </location>
</feature>
<dbReference type="GO" id="GO:0015175">
    <property type="term" value="F:neutral L-amino acid transmembrane transporter activity"/>
    <property type="evidence" value="ECO:0007669"/>
    <property type="project" value="TreeGrafter"/>
</dbReference>
<dbReference type="GO" id="GO:0015501">
    <property type="term" value="F:glutamate:sodium symporter activity"/>
    <property type="evidence" value="ECO:0007669"/>
    <property type="project" value="TreeGrafter"/>
</dbReference>
<proteinExistence type="inferred from homology"/>
<keyword evidence="5 6" id="KW-0472">Membrane</keyword>
<dbReference type="EMBL" id="BMAT01004319">
    <property type="protein sequence ID" value="GFR71829.1"/>
    <property type="molecule type" value="Genomic_DNA"/>
</dbReference>
<evidence type="ECO:0000256" key="1">
    <source>
        <dbReference type="ARBA" id="ARBA00004141"/>
    </source>
</evidence>
<evidence type="ECO:0000256" key="7">
    <source>
        <dbReference type="SAM" id="MobiDB-lite"/>
    </source>
</evidence>
<dbReference type="InterPro" id="IPR050746">
    <property type="entry name" value="DAACS"/>
</dbReference>
<feature type="region of interest" description="Disordered" evidence="7">
    <location>
        <begin position="1"/>
        <end position="24"/>
    </location>
</feature>
<comment type="subcellular location">
    <subcellularLocation>
        <location evidence="1 6">Membrane</location>
        <topology evidence="1 6">Multi-pass membrane protein</topology>
    </subcellularLocation>
</comment>
<dbReference type="GO" id="GO:0005886">
    <property type="term" value="C:plasma membrane"/>
    <property type="evidence" value="ECO:0007669"/>
    <property type="project" value="TreeGrafter"/>
</dbReference>
<keyword evidence="9" id="KW-1185">Reference proteome</keyword>
<sequence>MESDGTMDPVLENGHSQAEESGQVKHSPRFRKFLQDHLYLICNIVGIIVGFLIGLLARSQGLGEQGILWLGLPGELYIRVLKCIIVPLIVCSVIDGTANTDPRTNGQLGLVSLTYMIISNSIGACLGLVWCLIFKPGKSL</sequence>
<evidence type="ECO:0000313" key="9">
    <source>
        <dbReference type="Proteomes" id="UP000762676"/>
    </source>
</evidence>
<comment type="caution">
    <text evidence="6">Lacks conserved residue(s) required for the propagation of feature annotation.</text>
</comment>
<evidence type="ECO:0000256" key="4">
    <source>
        <dbReference type="ARBA" id="ARBA00022989"/>
    </source>
</evidence>
<reference evidence="8 9" key="1">
    <citation type="journal article" date="2021" name="Elife">
        <title>Chloroplast acquisition without the gene transfer in kleptoplastic sea slugs, Plakobranchus ocellatus.</title>
        <authorList>
            <person name="Maeda T."/>
            <person name="Takahashi S."/>
            <person name="Yoshida T."/>
            <person name="Shimamura S."/>
            <person name="Takaki Y."/>
            <person name="Nagai Y."/>
            <person name="Toyoda A."/>
            <person name="Suzuki Y."/>
            <person name="Arimoto A."/>
            <person name="Ishii H."/>
            <person name="Satoh N."/>
            <person name="Nishiyama T."/>
            <person name="Hasebe M."/>
            <person name="Maruyama T."/>
            <person name="Minagawa J."/>
            <person name="Obokata J."/>
            <person name="Shigenobu S."/>
        </authorList>
    </citation>
    <scope>NUCLEOTIDE SEQUENCE [LARGE SCALE GENOMIC DNA]</scope>
</reference>
<dbReference type="Proteomes" id="UP000762676">
    <property type="component" value="Unassembled WGS sequence"/>
</dbReference>
<comment type="caution">
    <text evidence="8">The sequence shown here is derived from an EMBL/GenBank/DDBJ whole genome shotgun (WGS) entry which is preliminary data.</text>
</comment>
<name>A0AAV4FFX7_9GAST</name>
<dbReference type="GO" id="GO:0005313">
    <property type="term" value="F:L-glutamate transmembrane transporter activity"/>
    <property type="evidence" value="ECO:0007669"/>
    <property type="project" value="TreeGrafter"/>
</dbReference>
<dbReference type="AlphaFoldDB" id="A0AAV4FFX7"/>
<gene>
    <name evidence="8" type="ORF">ElyMa_002102700</name>
</gene>
<keyword evidence="3 6" id="KW-0812">Transmembrane</keyword>
<protein>
    <recommendedName>
        <fullName evidence="6">Amino acid transporter</fullName>
    </recommendedName>
</protein>
<evidence type="ECO:0000256" key="5">
    <source>
        <dbReference type="ARBA" id="ARBA00023136"/>
    </source>
</evidence>
<feature type="transmembrane region" description="Helical" evidence="6">
    <location>
        <begin position="76"/>
        <end position="98"/>
    </location>
</feature>
<evidence type="ECO:0000256" key="2">
    <source>
        <dbReference type="ARBA" id="ARBA00022448"/>
    </source>
</evidence>
<evidence type="ECO:0000256" key="6">
    <source>
        <dbReference type="RuleBase" id="RU361216"/>
    </source>
</evidence>
<dbReference type="InterPro" id="IPR036458">
    <property type="entry name" value="Na:dicarbo_symporter_sf"/>
</dbReference>
<dbReference type="SUPFAM" id="SSF118215">
    <property type="entry name" value="Proton glutamate symport protein"/>
    <property type="match status" value="1"/>
</dbReference>
<keyword evidence="2 6" id="KW-0813">Transport</keyword>
<accession>A0AAV4FFX7</accession>